<dbReference type="InterPro" id="IPR027417">
    <property type="entry name" value="P-loop_NTPase"/>
</dbReference>
<dbReference type="Pfam" id="PF17863">
    <property type="entry name" value="AAA_lid_2"/>
    <property type="match status" value="1"/>
</dbReference>
<proteinExistence type="inferred from homology"/>
<dbReference type="Gene3D" id="3.40.50.300">
    <property type="entry name" value="P-loop containing nucleotide triphosphate hydrolases"/>
    <property type="match status" value="1"/>
</dbReference>
<dbReference type="AlphaFoldDB" id="A0AA41X984"/>
<comment type="caution">
    <text evidence="6">The sequence shown here is derived from an EMBL/GenBank/DDBJ whole genome shotgun (WGS) entry which is preliminary data.</text>
</comment>
<keyword evidence="1" id="KW-0547">Nucleotide-binding</keyword>
<reference evidence="6" key="1">
    <citation type="submission" date="2022-07" db="EMBL/GenBank/DDBJ databases">
        <authorList>
            <person name="Li W.-J."/>
            <person name="Deng Q.-Q."/>
        </authorList>
    </citation>
    <scope>NUCLEOTIDE SEQUENCE</scope>
    <source>
        <strain evidence="6">SYSU M60031</strain>
    </source>
</reference>
<dbReference type="InterPro" id="IPR041628">
    <property type="entry name" value="ChlI/MoxR_AAA_lid"/>
</dbReference>
<name>A0AA41X984_9BACI</name>
<accession>A0AA41X984</accession>
<organism evidence="6 7">
    <name type="scientific">Ectobacillus ponti</name>
    <dbReference type="NCBI Taxonomy" id="2961894"/>
    <lineage>
        <taxon>Bacteria</taxon>
        <taxon>Bacillati</taxon>
        <taxon>Bacillota</taxon>
        <taxon>Bacilli</taxon>
        <taxon>Bacillales</taxon>
        <taxon>Bacillaceae</taxon>
        <taxon>Ectobacillus</taxon>
    </lineage>
</organism>
<protein>
    <submittedName>
        <fullName evidence="6">MoxR family ATPase</fullName>
    </submittedName>
</protein>
<dbReference type="PANTHER" id="PTHR42759:SF5">
    <property type="entry name" value="METHANOL DEHYDROGENASE REGULATOR"/>
    <property type="match status" value="1"/>
</dbReference>
<dbReference type="RefSeq" id="WP_254758557.1">
    <property type="nucleotide sequence ID" value="NZ_JANCLT010000004.1"/>
</dbReference>
<dbReference type="CDD" id="cd00009">
    <property type="entry name" value="AAA"/>
    <property type="match status" value="1"/>
</dbReference>
<feature type="domain" description="ChlI/MoxR AAA lid" evidence="5">
    <location>
        <begin position="225"/>
        <end position="294"/>
    </location>
</feature>
<dbReference type="SUPFAM" id="SSF52540">
    <property type="entry name" value="P-loop containing nucleoside triphosphate hydrolases"/>
    <property type="match status" value="1"/>
</dbReference>
<feature type="domain" description="ATPase AAA-3" evidence="4">
    <location>
        <begin position="32"/>
        <end position="162"/>
    </location>
</feature>
<gene>
    <name evidence="6" type="ORF">NK662_08800</name>
</gene>
<evidence type="ECO:0000256" key="2">
    <source>
        <dbReference type="ARBA" id="ARBA00022840"/>
    </source>
</evidence>
<keyword evidence="2" id="KW-0067">ATP-binding</keyword>
<dbReference type="Proteomes" id="UP001156102">
    <property type="component" value="Unassembled WGS sequence"/>
</dbReference>
<evidence type="ECO:0000256" key="1">
    <source>
        <dbReference type="ARBA" id="ARBA00022741"/>
    </source>
</evidence>
<dbReference type="Gene3D" id="1.10.8.80">
    <property type="entry name" value="Magnesium chelatase subunit I, C-Terminal domain"/>
    <property type="match status" value="1"/>
</dbReference>
<dbReference type="PIRSF" id="PIRSF002849">
    <property type="entry name" value="AAA_ATPase_chaperone_MoxR_prd"/>
    <property type="match status" value="1"/>
</dbReference>
<keyword evidence="7" id="KW-1185">Reference proteome</keyword>
<comment type="similarity">
    <text evidence="3">Belongs to the MoxR family.</text>
</comment>
<sequence length="308" mass="34520">MLKNIKQAISSVFIGKEEAVDAMLVCLLANGHILLEDVPGTGKTLLAKTVAKVIDGAFSRIQFTPDVLPGDITGIEYFNAKTGEFELRQGPIHTNLLLADEINRAMPRSQSSLLEAMEERQVTIERHTLPLPKPFLVIATQNPLESQGTFPLPDAQLDRFLMLIPLGYPTMEEERDMLRRFRVQQPLEQLGAAVSLADIVAMQEQVKEVTVAEAVEDYILHLVQRTRSHHYLAAGISPRGTLALMRSVQAYAFLKGRAYVTPDDVQRMVPYVWAHRLMLSMEGALRVSKSELLRDILEEVDVPVELQR</sequence>
<evidence type="ECO:0000259" key="4">
    <source>
        <dbReference type="Pfam" id="PF07726"/>
    </source>
</evidence>
<evidence type="ECO:0000256" key="3">
    <source>
        <dbReference type="ARBA" id="ARBA00061607"/>
    </source>
</evidence>
<dbReference type="FunFam" id="3.40.50.300:FF:000640">
    <property type="entry name" value="MoxR family ATPase"/>
    <property type="match status" value="1"/>
</dbReference>
<dbReference type="GO" id="GO:0016887">
    <property type="term" value="F:ATP hydrolysis activity"/>
    <property type="evidence" value="ECO:0007669"/>
    <property type="project" value="InterPro"/>
</dbReference>
<dbReference type="PANTHER" id="PTHR42759">
    <property type="entry name" value="MOXR FAMILY PROTEIN"/>
    <property type="match status" value="1"/>
</dbReference>
<dbReference type="InterPro" id="IPR011703">
    <property type="entry name" value="ATPase_AAA-3"/>
</dbReference>
<dbReference type="GO" id="GO:0005524">
    <property type="term" value="F:ATP binding"/>
    <property type="evidence" value="ECO:0007669"/>
    <property type="project" value="UniProtKB-KW"/>
</dbReference>
<evidence type="ECO:0000313" key="6">
    <source>
        <dbReference type="EMBL" id="MCP8968633.1"/>
    </source>
</evidence>
<dbReference type="InterPro" id="IPR050764">
    <property type="entry name" value="CbbQ/NirQ/NorQ/GpvN"/>
</dbReference>
<evidence type="ECO:0000259" key="5">
    <source>
        <dbReference type="Pfam" id="PF17863"/>
    </source>
</evidence>
<evidence type="ECO:0000313" key="7">
    <source>
        <dbReference type="Proteomes" id="UP001156102"/>
    </source>
</evidence>
<dbReference type="EMBL" id="JANCLT010000004">
    <property type="protein sequence ID" value="MCP8968633.1"/>
    <property type="molecule type" value="Genomic_DNA"/>
</dbReference>
<dbReference type="Pfam" id="PF07726">
    <property type="entry name" value="AAA_3"/>
    <property type="match status" value="1"/>
</dbReference>